<dbReference type="PRINTS" id="PR00951">
    <property type="entry name" value="FLGBIOSNFLIP"/>
</dbReference>
<dbReference type="GeneID" id="83729608"/>
<keyword evidence="8 12" id="KW-1133">Transmembrane helix</keyword>
<evidence type="ECO:0000256" key="12">
    <source>
        <dbReference type="RuleBase" id="RU362069"/>
    </source>
</evidence>
<dbReference type="EMBL" id="JANUAE010000013">
    <property type="protein sequence ID" value="MCS3711414.1"/>
    <property type="molecule type" value="Genomic_DNA"/>
</dbReference>
<dbReference type="GO" id="GO:0009306">
    <property type="term" value="P:protein secretion"/>
    <property type="evidence" value="ECO:0007669"/>
    <property type="project" value="UniProtKB-UniRule"/>
</dbReference>
<feature type="transmembrane region" description="Helical" evidence="12">
    <location>
        <begin position="71"/>
        <end position="101"/>
    </location>
</feature>
<evidence type="ECO:0000256" key="9">
    <source>
        <dbReference type="ARBA" id="ARBA00023136"/>
    </source>
</evidence>
<evidence type="ECO:0000256" key="4">
    <source>
        <dbReference type="ARBA" id="ARBA00022475"/>
    </source>
</evidence>
<keyword evidence="11 12" id="KW-1006">Bacterial flagellum protein export</keyword>
<gene>
    <name evidence="12" type="primary">fliP</name>
    <name evidence="13" type="ORF">GGP61_003047</name>
</gene>
<dbReference type="NCBIfam" id="TIGR01103">
    <property type="entry name" value="fliP"/>
    <property type="match status" value="1"/>
</dbReference>
<comment type="caution">
    <text evidence="13">The sequence shown here is derived from an EMBL/GenBank/DDBJ whole genome shotgun (WGS) entry which is preliminary data.</text>
</comment>
<evidence type="ECO:0000313" key="14">
    <source>
        <dbReference type="Proteomes" id="UP001155057"/>
    </source>
</evidence>
<accession>A0A9X2Q745</accession>
<dbReference type="PROSITE" id="PS01060">
    <property type="entry name" value="FLIP_1"/>
    <property type="match status" value="1"/>
</dbReference>
<keyword evidence="13" id="KW-0282">Flagellum</keyword>
<dbReference type="AlphaFoldDB" id="A0A9X2Q745"/>
<dbReference type="GO" id="GO:0044781">
    <property type="term" value="P:bacterial-type flagellum organization"/>
    <property type="evidence" value="ECO:0007669"/>
    <property type="project" value="UniProtKB-UniRule"/>
</dbReference>
<evidence type="ECO:0000256" key="8">
    <source>
        <dbReference type="ARBA" id="ARBA00022989"/>
    </source>
</evidence>
<feature type="transmembrane region" description="Helical" evidence="12">
    <location>
        <begin position="113"/>
        <end position="132"/>
    </location>
</feature>
<feature type="transmembrane region" description="Helical" evidence="12">
    <location>
        <begin position="208"/>
        <end position="231"/>
    </location>
</feature>
<comment type="similarity">
    <text evidence="1 12">Belongs to the FliP/MopC/SpaP family.</text>
</comment>
<keyword evidence="4 12" id="KW-1003">Cell membrane</keyword>
<dbReference type="NCBIfam" id="NF009438">
    <property type="entry name" value="PRK12797.1"/>
    <property type="match status" value="1"/>
</dbReference>
<dbReference type="InterPro" id="IPR005838">
    <property type="entry name" value="T3SS_IM_P"/>
</dbReference>
<keyword evidence="10" id="KW-0975">Bacterial flagellum</keyword>
<comment type="function">
    <text evidence="12">Plays a role in the flagellum-specific transport system.</text>
</comment>
<keyword evidence="13" id="KW-0969">Cilium</keyword>
<dbReference type="InterPro" id="IPR005837">
    <property type="entry name" value="FliP"/>
</dbReference>
<evidence type="ECO:0000256" key="6">
    <source>
        <dbReference type="ARBA" id="ARBA00022795"/>
    </source>
</evidence>
<sequence length="273" mass="29744">MPGPSPVRRAGGLIVLVALLLAGGPLVGAPAFAQEAGATAAQVDTSGSSLGGLPQVDLTPSEDGYELPIQLLLLLTVLTLAPAIIILMTSFTRLVVVFSILRRALGLQRSPPRQVVIGLSLFLSLFIMQPVLETVHQDALRPYLDNEITQQEAFDRASTPMKRFMLTHTRDKDLMLFMDMGEIESFEGPDEAPLYVVVPAFVISELRIAFQIGFMIFLPFLIVDLVVASILMSMGMMMLPPVMISLPIKLLLFVLTDGWYLIVESLMQGYAVG</sequence>
<proteinExistence type="inferred from homology"/>
<dbReference type="Proteomes" id="UP001155057">
    <property type="component" value="Unassembled WGS sequence"/>
</dbReference>
<evidence type="ECO:0000256" key="7">
    <source>
        <dbReference type="ARBA" id="ARBA00022927"/>
    </source>
</evidence>
<evidence type="ECO:0000256" key="5">
    <source>
        <dbReference type="ARBA" id="ARBA00022692"/>
    </source>
</evidence>
<evidence type="ECO:0000256" key="1">
    <source>
        <dbReference type="ARBA" id="ARBA00006257"/>
    </source>
</evidence>
<keyword evidence="7 12" id="KW-0653">Protein transport</keyword>
<keyword evidence="6 12" id="KW-1005">Bacterial flagellum biogenesis</keyword>
<organism evidence="13 14">
    <name type="scientific">Salinibacter ruber</name>
    <dbReference type="NCBI Taxonomy" id="146919"/>
    <lineage>
        <taxon>Bacteria</taxon>
        <taxon>Pseudomonadati</taxon>
        <taxon>Rhodothermota</taxon>
        <taxon>Rhodothermia</taxon>
        <taxon>Rhodothermales</taxon>
        <taxon>Salinibacteraceae</taxon>
        <taxon>Salinibacter</taxon>
    </lineage>
</organism>
<dbReference type="RefSeq" id="WP_051010891.1">
    <property type="nucleotide sequence ID" value="NZ_CALTRV010000009.1"/>
</dbReference>
<evidence type="ECO:0000256" key="2">
    <source>
        <dbReference type="ARBA" id="ARBA00021714"/>
    </source>
</evidence>
<comment type="subcellular location">
    <subcellularLocation>
        <location evidence="12">Cell membrane</location>
        <topology evidence="12">Multi-pass membrane protein</topology>
    </subcellularLocation>
    <subcellularLocation>
        <location evidence="12">Bacterial flagellum basal body</location>
    </subcellularLocation>
</comment>
<dbReference type="GO" id="GO:0009425">
    <property type="term" value="C:bacterial-type flagellum basal body"/>
    <property type="evidence" value="ECO:0007669"/>
    <property type="project" value="UniProtKB-SubCell"/>
</dbReference>
<feature type="transmembrane region" description="Helical" evidence="12">
    <location>
        <begin position="243"/>
        <end position="262"/>
    </location>
</feature>
<evidence type="ECO:0000256" key="3">
    <source>
        <dbReference type="ARBA" id="ARBA00022448"/>
    </source>
</evidence>
<reference evidence="13" key="1">
    <citation type="submission" date="2022-08" db="EMBL/GenBank/DDBJ databases">
        <title>Genomic Encyclopedia of Type Strains, Phase V (KMG-V): Genome sequencing to study the core and pangenomes of soil and plant-associated prokaryotes.</title>
        <authorList>
            <person name="Whitman W."/>
        </authorList>
    </citation>
    <scope>NUCLEOTIDE SEQUENCE</scope>
    <source>
        <strain evidence="13">SP3049</strain>
    </source>
</reference>
<dbReference type="Pfam" id="PF00813">
    <property type="entry name" value="FliP"/>
    <property type="match status" value="1"/>
</dbReference>
<keyword evidence="3 12" id="KW-0813">Transport</keyword>
<evidence type="ECO:0000313" key="13">
    <source>
        <dbReference type="EMBL" id="MCS3711414.1"/>
    </source>
</evidence>
<dbReference type="PANTHER" id="PTHR30587:SF0">
    <property type="entry name" value="FLAGELLAR BIOSYNTHETIC PROTEIN FLIP"/>
    <property type="match status" value="1"/>
</dbReference>
<dbReference type="PRINTS" id="PR01302">
    <property type="entry name" value="TYPE3IMPPROT"/>
</dbReference>
<dbReference type="GO" id="GO:0005886">
    <property type="term" value="C:plasma membrane"/>
    <property type="evidence" value="ECO:0007669"/>
    <property type="project" value="UniProtKB-SubCell"/>
</dbReference>
<keyword evidence="5 12" id="KW-0812">Transmembrane</keyword>
<keyword evidence="9 12" id="KW-0472">Membrane</keyword>
<evidence type="ECO:0000256" key="11">
    <source>
        <dbReference type="ARBA" id="ARBA00023225"/>
    </source>
</evidence>
<name>A0A9X2Q745_9BACT</name>
<keyword evidence="13" id="KW-0966">Cell projection</keyword>
<evidence type="ECO:0000256" key="10">
    <source>
        <dbReference type="ARBA" id="ARBA00023143"/>
    </source>
</evidence>
<dbReference type="PANTHER" id="PTHR30587">
    <property type="entry name" value="FLAGELLAR BIOSYNTHETIC PROTEIN FLIP"/>
    <property type="match status" value="1"/>
</dbReference>
<protein>
    <recommendedName>
        <fullName evidence="2 12">Flagellar biosynthetic protein FliP</fullName>
    </recommendedName>
</protein>